<dbReference type="SUPFAM" id="SSF74653">
    <property type="entry name" value="TolA/TonB C-terminal domain"/>
    <property type="match status" value="2"/>
</dbReference>
<evidence type="ECO:0000256" key="7">
    <source>
        <dbReference type="ARBA" id="ARBA00022927"/>
    </source>
</evidence>
<dbReference type="GO" id="GO:0015031">
    <property type="term" value="P:protein transport"/>
    <property type="evidence" value="ECO:0007669"/>
    <property type="project" value="UniProtKB-KW"/>
</dbReference>
<protein>
    <submittedName>
        <fullName evidence="12">TonB family protein</fullName>
    </submittedName>
</protein>
<dbReference type="PANTHER" id="PTHR33446:SF2">
    <property type="entry name" value="PROTEIN TONB"/>
    <property type="match status" value="1"/>
</dbReference>
<feature type="transmembrane region" description="Helical" evidence="10">
    <location>
        <begin position="251"/>
        <end position="271"/>
    </location>
</feature>
<feature type="domain" description="TonB C-terminal" evidence="11">
    <location>
        <begin position="484"/>
        <end position="580"/>
    </location>
</feature>
<dbReference type="Pfam" id="PF05569">
    <property type="entry name" value="Peptidase_M56"/>
    <property type="match status" value="1"/>
</dbReference>
<evidence type="ECO:0000256" key="5">
    <source>
        <dbReference type="ARBA" id="ARBA00022519"/>
    </source>
</evidence>
<dbReference type="OrthoDB" id="649093at2"/>
<sequence length="711" mass="79820">MSWAHYIIQVNIYLVVFYGFYKLLLEKETYFVLNRIYLVSAGLFSLAIPFLRFEWFTRQEAVQPVYVGVDQFNQFIVQAGVVQQEPDRLTASNLIVVVYFCGVLFFIFRLIYQLLSVRALLRKEGAGSAFSFFSSKVVDGKLPQVKVIDKHEEIHIKQLHTLDVLFFEAIGIITWFNPIIYFYKRTVKNIHEFLADEAAANYQGDKKEYALLLLSSAFGVAPNKLTNSFFNKSLIKKRIYMLHKQRSKRTAILKYGLFLPLFAITLIMSSATIRNSEKIREVAQELPISEPLTMVKEVVTEAVKPLAQATKTVTPTLTIDVDWGDFYTHLKKSIRYAPLAQENNVQGYTQTLFTVKDGKVEEVVSADPKLGSGADEEVKRCIKSYANYGAIPDGKYSLIVAFTLSGSDVNQNDLKNKGLKPVDGYTPLASEVVIRGYKKADGSSAKVTAVSLNEIVVRKDENTSNSESKVYDFVSLDQAPTFPGGMDKFYEYLKTSLRYPAEAFANNTQGKVFLSFIVEVDGDLRDIRVDRRLGSGTDEEAVRVMATSPKWVPGMKDGKQVRVKFNIPISFTKGAPSQPGAPGQGATKSEGTVTYSTMVNQDPNKVYDFVSLQKQPEFVGGMAKFFEYLKKTVRYPAEAQKNKVSGKVFLSFVVEKDGSLTDIKVDRKLGSGLDEEAVRVIEESPRWIPGVQDGKAVRVKFNIPISFSLTQ</sequence>
<feature type="transmembrane region" description="Helical" evidence="10">
    <location>
        <begin position="209"/>
        <end position="230"/>
    </location>
</feature>
<dbReference type="GO" id="GO:0098797">
    <property type="term" value="C:plasma membrane protein complex"/>
    <property type="evidence" value="ECO:0007669"/>
    <property type="project" value="TreeGrafter"/>
</dbReference>
<dbReference type="GO" id="GO:0031992">
    <property type="term" value="F:energy transducer activity"/>
    <property type="evidence" value="ECO:0007669"/>
    <property type="project" value="TreeGrafter"/>
</dbReference>
<evidence type="ECO:0000259" key="11">
    <source>
        <dbReference type="PROSITE" id="PS52015"/>
    </source>
</evidence>
<feature type="transmembrane region" description="Helical" evidence="10">
    <location>
        <begin position="6"/>
        <end position="24"/>
    </location>
</feature>
<keyword evidence="8 10" id="KW-1133">Transmembrane helix</keyword>
<dbReference type="CDD" id="cd07341">
    <property type="entry name" value="M56_BlaR1_MecR1_like"/>
    <property type="match status" value="1"/>
</dbReference>
<feature type="transmembrane region" description="Helical" evidence="10">
    <location>
        <begin position="164"/>
        <end position="183"/>
    </location>
</feature>
<dbReference type="AlphaFoldDB" id="A0A4R0NQR6"/>
<evidence type="ECO:0000313" key="12">
    <source>
        <dbReference type="EMBL" id="TCD03401.1"/>
    </source>
</evidence>
<organism evidence="12 13">
    <name type="scientific">Pedobacter psychroterrae</name>
    <dbReference type="NCBI Taxonomy" id="2530453"/>
    <lineage>
        <taxon>Bacteria</taxon>
        <taxon>Pseudomonadati</taxon>
        <taxon>Bacteroidota</taxon>
        <taxon>Sphingobacteriia</taxon>
        <taxon>Sphingobacteriales</taxon>
        <taxon>Sphingobacteriaceae</taxon>
        <taxon>Pedobacter</taxon>
    </lineage>
</organism>
<keyword evidence="6 10" id="KW-0812">Transmembrane</keyword>
<comment type="similarity">
    <text evidence="2">Belongs to the TonB family.</text>
</comment>
<dbReference type="InterPro" id="IPR051045">
    <property type="entry name" value="TonB-dependent_transducer"/>
</dbReference>
<evidence type="ECO:0000256" key="4">
    <source>
        <dbReference type="ARBA" id="ARBA00022475"/>
    </source>
</evidence>
<keyword evidence="5" id="KW-0997">Cell inner membrane</keyword>
<evidence type="ECO:0000256" key="10">
    <source>
        <dbReference type="SAM" id="Phobius"/>
    </source>
</evidence>
<evidence type="ECO:0000256" key="2">
    <source>
        <dbReference type="ARBA" id="ARBA00006555"/>
    </source>
</evidence>
<feature type="transmembrane region" description="Helical" evidence="10">
    <location>
        <begin position="36"/>
        <end position="53"/>
    </location>
</feature>
<dbReference type="InterPro" id="IPR006260">
    <property type="entry name" value="TonB/TolA_C"/>
</dbReference>
<dbReference type="InterPro" id="IPR037682">
    <property type="entry name" value="TonB_C"/>
</dbReference>
<dbReference type="PANTHER" id="PTHR33446">
    <property type="entry name" value="PROTEIN TONB-RELATED"/>
    <property type="match status" value="1"/>
</dbReference>
<dbReference type="Gene3D" id="3.30.1150.10">
    <property type="match status" value="2"/>
</dbReference>
<keyword evidence="3" id="KW-0813">Transport</keyword>
<evidence type="ECO:0000313" key="13">
    <source>
        <dbReference type="Proteomes" id="UP000293347"/>
    </source>
</evidence>
<dbReference type="PROSITE" id="PS52015">
    <property type="entry name" value="TONB_CTD"/>
    <property type="match status" value="2"/>
</dbReference>
<dbReference type="GO" id="GO:0055085">
    <property type="term" value="P:transmembrane transport"/>
    <property type="evidence" value="ECO:0007669"/>
    <property type="project" value="InterPro"/>
</dbReference>
<comment type="caution">
    <text evidence="12">The sequence shown here is derived from an EMBL/GenBank/DDBJ whole genome shotgun (WGS) entry which is preliminary data.</text>
</comment>
<dbReference type="RefSeq" id="WP_131593983.1">
    <property type="nucleotide sequence ID" value="NZ_SJSL01000001.1"/>
</dbReference>
<evidence type="ECO:0000256" key="9">
    <source>
        <dbReference type="ARBA" id="ARBA00023136"/>
    </source>
</evidence>
<comment type="subcellular location">
    <subcellularLocation>
        <location evidence="1">Cell inner membrane</location>
        <topology evidence="1">Single-pass membrane protein</topology>
        <orientation evidence="1">Periplasmic side</orientation>
    </subcellularLocation>
</comment>
<evidence type="ECO:0000256" key="6">
    <source>
        <dbReference type="ARBA" id="ARBA00022692"/>
    </source>
</evidence>
<dbReference type="EMBL" id="SJSL01000001">
    <property type="protein sequence ID" value="TCD03401.1"/>
    <property type="molecule type" value="Genomic_DNA"/>
</dbReference>
<dbReference type="Pfam" id="PF03544">
    <property type="entry name" value="TonB_C"/>
    <property type="match status" value="2"/>
</dbReference>
<feature type="domain" description="TonB C-terminal" evidence="11">
    <location>
        <begin position="620"/>
        <end position="711"/>
    </location>
</feature>
<dbReference type="Proteomes" id="UP000293347">
    <property type="component" value="Unassembled WGS sequence"/>
</dbReference>
<accession>A0A4R0NQR6</accession>
<keyword evidence="13" id="KW-1185">Reference proteome</keyword>
<evidence type="ECO:0000256" key="1">
    <source>
        <dbReference type="ARBA" id="ARBA00004383"/>
    </source>
</evidence>
<name>A0A4R0NQR6_9SPHI</name>
<evidence type="ECO:0000256" key="3">
    <source>
        <dbReference type="ARBA" id="ARBA00022448"/>
    </source>
</evidence>
<dbReference type="InterPro" id="IPR008756">
    <property type="entry name" value="Peptidase_M56"/>
</dbReference>
<gene>
    <name evidence="12" type="ORF">EZ437_05370</name>
</gene>
<evidence type="ECO:0000256" key="8">
    <source>
        <dbReference type="ARBA" id="ARBA00022989"/>
    </source>
</evidence>
<dbReference type="NCBIfam" id="TIGR01352">
    <property type="entry name" value="tonB_Cterm"/>
    <property type="match status" value="2"/>
</dbReference>
<keyword evidence="9 10" id="KW-0472">Membrane</keyword>
<keyword evidence="4" id="KW-1003">Cell membrane</keyword>
<feature type="transmembrane region" description="Helical" evidence="10">
    <location>
        <begin position="94"/>
        <end position="112"/>
    </location>
</feature>
<keyword evidence="7" id="KW-0653">Protein transport</keyword>
<proteinExistence type="inferred from homology"/>
<reference evidence="12 13" key="1">
    <citation type="submission" date="2019-02" db="EMBL/GenBank/DDBJ databases">
        <title>Pedobacter sp. RP-1-14 sp. nov., isolated from Arctic soil.</title>
        <authorList>
            <person name="Dahal R.H."/>
        </authorList>
    </citation>
    <scope>NUCLEOTIDE SEQUENCE [LARGE SCALE GENOMIC DNA]</scope>
    <source>
        <strain evidence="12 13">RP-1-14</strain>
    </source>
</reference>